<dbReference type="STRING" id="477690.SAMN05216474_0440"/>
<protein>
    <submittedName>
        <fullName evidence="4">Thiol peroxidase (Atypical 2-Cys peroxiredoxin)</fullName>
    </submittedName>
</protein>
<dbReference type="CDD" id="cd03014">
    <property type="entry name" value="PRX_Atyp2cys"/>
    <property type="match status" value="1"/>
</dbReference>
<dbReference type="InterPro" id="IPR002065">
    <property type="entry name" value="TPX"/>
</dbReference>
<gene>
    <name evidence="4" type="ORF">SAMN05216474_0440</name>
</gene>
<dbReference type="GO" id="GO:0008379">
    <property type="term" value="F:thioredoxin peroxidase activity"/>
    <property type="evidence" value="ECO:0007669"/>
    <property type="project" value="InterPro"/>
</dbReference>
<name>A0A1I6XU47_9FLAO</name>
<dbReference type="Pfam" id="PF08534">
    <property type="entry name" value="Redoxin"/>
    <property type="match status" value="1"/>
</dbReference>
<evidence type="ECO:0000256" key="2">
    <source>
        <dbReference type="ARBA" id="ARBA00023284"/>
    </source>
</evidence>
<dbReference type="InterPro" id="IPR013766">
    <property type="entry name" value="Thioredoxin_domain"/>
</dbReference>
<dbReference type="Proteomes" id="UP000236454">
    <property type="component" value="Unassembled WGS sequence"/>
</dbReference>
<proteinExistence type="predicted"/>
<reference evidence="4 5" key="1">
    <citation type="submission" date="2016-10" db="EMBL/GenBank/DDBJ databases">
        <authorList>
            <person name="de Groot N.N."/>
        </authorList>
    </citation>
    <scope>NUCLEOTIDE SEQUENCE [LARGE SCALE GENOMIC DNA]</scope>
    <source>
        <strain evidence="4 5">CGMCC 1.7005</strain>
    </source>
</reference>
<keyword evidence="1" id="KW-1015">Disulfide bond</keyword>
<keyword evidence="5" id="KW-1185">Reference proteome</keyword>
<dbReference type="EMBL" id="FPAS01000001">
    <property type="protein sequence ID" value="SFT41617.1"/>
    <property type="molecule type" value="Genomic_DNA"/>
</dbReference>
<dbReference type="OrthoDB" id="9781543at2"/>
<organism evidence="4 5">
    <name type="scientific">Lishizhenia tianjinensis</name>
    <dbReference type="NCBI Taxonomy" id="477690"/>
    <lineage>
        <taxon>Bacteria</taxon>
        <taxon>Pseudomonadati</taxon>
        <taxon>Bacteroidota</taxon>
        <taxon>Flavobacteriia</taxon>
        <taxon>Flavobacteriales</taxon>
        <taxon>Crocinitomicaceae</taxon>
        <taxon>Lishizhenia</taxon>
    </lineage>
</organism>
<evidence type="ECO:0000259" key="3">
    <source>
        <dbReference type="PROSITE" id="PS51352"/>
    </source>
</evidence>
<sequence length="165" mass="18052">MSVVLLSGNKVHTSGDLPKIGDQAKDFELTATDMSTKTLADFKGHQLIILTFLSVDTSTCSAELREFNKSATAFKNTKVLCVSRDLPFTQDRFCGAEGIDNVVMLSDFKSGAFAKSYGIEMIDGPLQGLPSRNVIIIDEEGKIQYTQQVPEVSHEPDYADVLDVL</sequence>
<dbReference type="InterPro" id="IPR013740">
    <property type="entry name" value="Redoxin"/>
</dbReference>
<dbReference type="PANTHER" id="PTHR43110">
    <property type="entry name" value="THIOL PEROXIDASE"/>
    <property type="match status" value="1"/>
</dbReference>
<evidence type="ECO:0000313" key="4">
    <source>
        <dbReference type="EMBL" id="SFT41617.1"/>
    </source>
</evidence>
<dbReference type="NCBIfam" id="NF001808">
    <property type="entry name" value="PRK00522.1"/>
    <property type="match status" value="1"/>
</dbReference>
<keyword evidence="4" id="KW-0560">Oxidoreductase</keyword>
<dbReference type="Gene3D" id="3.40.30.10">
    <property type="entry name" value="Glutaredoxin"/>
    <property type="match status" value="1"/>
</dbReference>
<dbReference type="RefSeq" id="WP_090245838.1">
    <property type="nucleotide sequence ID" value="NZ_FPAS01000001.1"/>
</dbReference>
<dbReference type="InterPro" id="IPR036249">
    <property type="entry name" value="Thioredoxin-like_sf"/>
</dbReference>
<dbReference type="PROSITE" id="PS51352">
    <property type="entry name" value="THIOREDOXIN_2"/>
    <property type="match status" value="1"/>
</dbReference>
<keyword evidence="4" id="KW-0575">Peroxidase</keyword>
<accession>A0A1I6XU47</accession>
<dbReference type="InterPro" id="IPR050455">
    <property type="entry name" value="Tpx_Peroxidase_subfamily"/>
</dbReference>
<evidence type="ECO:0000256" key="1">
    <source>
        <dbReference type="ARBA" id="ARBA00023157"/>
    </source>
</evidence>
<dbReference type="AlphaFoldDB" id="A0A1I6XU47"/>
<feature type="domain" description="Thioredoxin" evidence="3">
    <location>
        <begin position="18"/>
        <end position="165"/>
    </location>
</feature>
<dbReference type="SUPFAM" id="SSF52833">
    <property type="entry name" value="Thioredoxin-like"/>
    <property type="match status" value="1"/>
</dbReference>
<evidence type="ECO:0000313" key="5">
    <source>
        <dbReference type="Proteomes" id="UP000236454"/>
    </source>
</evidence>
<dbReference type="PANTHER" id="PTHR43110:SF1">
    <property type="entry name" value="THIOL PEROXIDASE"/>
    <property type="match status" value="1"/>
</dbReference>
<keyword evidence="2" id="KW-0676">Redox-active center</keyword>